<keyword evidence="1" id="KW-0812">Transmembrane</keyword>
<protein>
    <recommendedName>
        <fullName evidence="4">DUF4064 domain-containing protein</fullName>
    </recommendedName>
</protein>
<evidence type="ECO:0000313" key="3">
    <source>
        <dbReference type="Proteomes" id="UP000371977"/>
    </source>
</evidence>
<accession>A0A6C2CA97</accession>
<reference evidence="2 3" key="1">
    <citation type="submission" date="2019-01" db="EMBL/GenBank/DDBJ databases">
        <title>Weissella sp. nov., a novel lactic acid bacterium isolated from animal feces.</title>
        <authorList>
            <person name="Wang L.-T."/>
        </authorList>
    </citation>
    <scope>NUCLEOTIDE SEQUENCE [LARGE SCALE GENOMIC DNA]</scope>
    <source>
        <strain evidence="2 3">8H-2</strain>
    </source>
</reference>
<dbReference type="AlphaFoldDB" id="A0A6C2CA97"/>
<feature type="transmembrane region" description="Helical" evidence="1">
    <location>
        <begin position="12"/>
        <end position="30"/>
    </location>
</feature>
<keyword evidence="1" id="KW-0472">Membrane</keyword>
<evidence type="ECO:0000256" key="1">
    <source>
        <dbReference type="SAM" id="Phobius"/>
    </source>
</evidence>
<proteinExistence type="predicted"/>
<sequence length="122" mass="13890">MNLKYSKLVFSLNIIQAFVYIVGFVASVIYNTIDQISWLNIYHLSSFTGTMYWSVVSMLSIIGFVFSLYILITTKLEFDKKLGFILSIVGFLSPIIFSFFLIIPGTILILAAIFTKQSYSKK</sequence>
<keyword evidence="3" id="KW-1185">Reference proteome</keyword>
<feature type="transmembrane region" description="Helical" evidence="1">
    <location>
        <begin position="84"/>
        <end position="114"/>
    </location>
</feature>
<feature type="transmembrane region" description="Helical" evidence="1">
    <location>
        <begin position="50"/>
        <end position="72"/>
    </location>
</feature>
<dbReference type="RefSeq" id="WP_148621554.1">
    <property type="nucleotide sequence ID" value="NZ_SDGZ01000003.1"/>
</dbReference>
<keyword evidence="1" id="KW-1133">Transmembrane helix</keyword>
<comment type="caution">
    <text evidence="2">The sequence shown here is derived from an EMBL/GenBank/DDBJ whole genome shotgun (WGS) entry which is preliminary data.</text>
</comment>
<gene>
    <name evidence="2" type="ORF">ESZ50_00085</name>
</gene>
<organism evidence="2 3">
    <name type="scientific">Weissella muntiaci</name>
    <dbReference type="NCBI Taxonomy" id="2508881"/>
    <lineage>
        <taxon>Bacteria</taxon>
        <taxon>Bacillati</taxon>
        <taxon>Bacillota</taxon>
        <taxon>Bacilli</taxon>
        <taxon>Lactobacillales</taxon>
        <taxon>Lactobacillaceae</taxon>
        <taxon>Weissella</taxon>
    </lineage>
</organism>
<dbReference type="EMBL" id="SDGZ01000003">
    <property type="protein sequence ID" value="TYC50968.1"/>
    <property type="molecule type" value="Genomic_DNA"/>
</dbReference>
<dbReference type="Proteomes" id="UP000371977">
    <property type="component" value="Unassembled WGS sequence"/>
</dbReference>
<evidence type="ECO:0000313" key="2">
    <source>
        <dbReference type="EMBL" id="TYC50968.1"/>
    </source>
</evidence>
<name>A0A6C2CA97_9LACO</name>
<evidence type="ECO:0008006" key="4">
    <source>
        <dbReference type="Google" id="ProtNLM"/>
    </source>
</evidence>